<keyword evidence="6" id="KW-0547">Nucleotide-binding</keyword>
<evidence type="ECO:0000256" key="8">
    <source>
        <dbReference type="ARBA" id="ARBA00022840"/>
    </source>
</evidence>
<dbReference type="Pfam" id="PF00288">
    <property type="entry name" value="GHMP_kinases_N"/>
    <property type="match status" value="1"/>
</dbReference>
<evidence type="ECO:0000256" key="11">
    <source>
        <dbReference type="ARBA" id="ARBA00023098"/>
    </source>
</evidence>
<keyword evidence="11 15" id="KW-0443">Lipid metabolism</keyword>
<dbReference type="GO" id="GO:0019287">
    <property type="term" value="P:isopentenyl diphosphate biosynthetic process, mevalonate pathway"/>
    <property type="evidence" value="ECO:0007669"/>
    <property type="project" value="UniProtKB-UniRule"/>
</dbReference>
<keyword evidence="8" id="KW-0067">ATP-binding</keyword>
<dbReference type="SUPFAM" id="SSF54211">
    <property type="entry name" value="Ribosomal protein S5 domain 2-like"/>
    <property type="match status" value="1"/>
</dbReference>
<dbReference type="GO" id="GO:0010142">
    <property type="term" value="P:farnesyl diphosphate biosynthetic process, mevalonate pathway"/>
    <property type="evidence" value="ECO:0007669"/>
    <property type="project" value="TreeGrafter"/>
</dbReference>
<evidence type="ECO:0000256" key="10">
    <source>
        <dbReference type="ARBA" id="ARBA00023011"/>
    </source>
</evidence>
<comment type="similarity">
    <text evidence="2 15">Belongs to the GHMP kinase family. Mevalonate kinase subfamily.</text>
</comment>
<keyword evidence="13 15" id="KW-0753">Steroid metabolism</keyword>
<dbReference type="GO" id="GO:0005524">
    <property type="term" value="F:ATP binding"/>
    <property type="evidence" value="ECO:0007669"/>
    <property type="project" value="UniProtKB-UniRule"/>
</dbReference>
<evidence type="ECO:0000256" key="9">
    <source>
        <dbReference type="ARBA" id="ARBA00022955"/>
    </source>
</evidence>
<dbReference type="InterPro" id="IPR036554">
    <property type="entry name" value="GHMP_kinase_C_sf"/>
</dbReference>
<gene>
    <name evidence="17" type="ORF">M501DRAFT_1013683</name>
</gene>
<dbReference type="OrthoDB" id="10262935at2759"/>
<dbReference type="GO" id="GO:0004631">
    <property type="term" value="F:phosphomevalonate kinase activity"/>
    <property type="evidence" value="ECO:0007669"/>
    <property type="project" value="UniProtKB-UniRule"/>
</dbReference>
<dbReference type="Gene3D" id="3.30.230.10">
    <property type="match status" value="1"/>
</dbReference>
<evidence type="ECO:0000256" key="14">
    <source>
        <dbReference type="ARBA" id="ARBA00029326"/>
    </source>
</evidence>
<evidence type="ECO:0000313" key="18">
    <source>
        <dbReference type="Proteomes" id="UP000799429"/>
    </source>
</evidence>
<keyword evidence="10" id="KW-0756">Sterol biosynthesis</keyword>
<dbReference type="InterPro" id="IPR020568">
    <property type="entry name" value="Ribosomal_Su5_D2-typ_SF"/>
</dbReference>
<evidence type="ECO:0000256" key="13">
    <source>
        <dbReference type="ARBA" id="ARBA00023221"/>
    </source>
</evidence>
<dbReference type="PANTHER" id="PTHR31814:SF2">
    <property type="entry name" value="PHOSPHOMEVALONATE KINASE"/>
    <property type="match status" value="1"/>
</dbReference>
<protein>
    <recommendedName>
        <fullName evidence="3 15">Phosphomevalonate kinase</fullName>
        <ecNumber evidence="3 15">2.7.4.2</ecNumber>
    </recommendedName>
</protein>
<evidence type="ECO:0000256" key="5">
    <source>
        <dbReference type="ARBA" id="ARBA00022679"/>
    </source>
</evidence>
<evidence type="ECO:0000256" key="3">
    <source>
        <dbReference type="ARBA" id="ARBA00012958"/>
    </source>
</evidence>
<keyword evidence="5 15" id="KW-0808">Transferase</keyword>
<keyword evidence="4 15" id="KW-0444">Lipid biosynthesis</keyword>
<dbReference type="InterPro" id="IPR006204">
    <property type="entry name" value="GHMP_kinase_N_dom"/>
</dbReference>
<comment type="pathway">
    <text evidence="1 15">Isoprenoid biosynthesis; isopentenyl diphosphate biosynthesis via mevalonate pathway; isopentenyl diphosphate from (R)-mevalonate: step 2/3.</text>
</comment>
<keyword evidence="9 15" id="KW-0752">Steroid biosynthesis</keyword>
<dbReference type="GO" id="GO:0006696">
    <property type="term" value="P:ergosterol biosynthetic process"/>
    <property type="evidence" value="ECO:0007669"/>
    <property type="project" value="TreeGrafter"/>
</dbReference>
<proteinExistence type="inferred from homology"/>
<dbReference type="Proteomes" id="UP000799429">
    <property type="component" value="Unassembled WGS sequence"/>
</dbReference>
<keyword evidence="7 15" id="KW-0418">Kinase</keyword>
<evidence type="ECO:0000256" key="12">
    <source>
        <dbReference type="ARBA" id="ARBA00023166"/>
    </source>
</evidence>
<feature type="domain" description="GHMP kinase N-terminal" evidence="16">
    <location>
        <begin position="162"/>
        <end position="228"/>
    </location>
</feature>
<keyword evidence="12" id="KW-1207">Sterol metabolism</keyword>
<dbReference type="EC" id="2.7.4.2" evidence="3 15"/>
<sequence>MTGSRNTVSAPGKVLLAGGYLVLDREYTGLVFGLDARIHIHIQSLPTSSGVELSEIIVKSPQFKEAHWEYGYRLVENGGGIEVTQLSTSAYDKLHRNPFVETALAFALTYVSTRGTKIIKPATITILSDNDYYSTPESSTEDQVSKSTTRFLNFNVPLWEAHKTGLGSSAALVTSFTAAVLVHYLGEEVFNLSSDKEKRILHNLAQAAHCSAQGKVGSGFDVASAVYGSCLYRRFSPELLQAHGDPGSLEFGNKLQKLVEETELSTQWDTEIIKSAISVPPGIRLVMCDVDCGSQTPGMAKKVLAWRKERPQVAEQLWGNLQEANEALAAELVKLAKSRLMNHTNLKSRILDIRQLIRQMSKFSDVPIEPPAQTQLLDNLSRVDGVIGGVVPGAGGYDAVTLLIEDRPEVLEKIRVALKGWKPDIQEGSEPSIGRVRMLGVREEMEGVRLEDPANYDNWI</sequence>
<dbReference type="InterPro" id="IPR035102">
    <property type="entry name" value="Phosphomevalonate_kinase"/>
</dbReference>
<dbReference type="PANTHER" id="PTHR31814">
    <property type="match status" value="1"/>
</dbReference>
<evidence type="ECO:0000256" key="15">
    <source>
        <dbReference type="PIRNR" id="PIRNR017288"/>
    </source>
</evidence>
<comment type="caution">
    <text evidence="17">The sequence shown here is derived from an EMBL/GenBank/DDBJ whole genome shotgun (WGS) entry which is preliminary data.</text>
</comment>
<evidence type="ECO:0000256" key="2">
    <source>
        <dbReference type="ARBA" id="ARBA00006495"/>
    </source>
</evidence>
<dbReference type="EMBL" id="MU006090">
    <property type="protein sequence ID" value="KAF2842334.1"/>
    <property type="molecule type" value="Genomic_DNA"/>
</dbReference>
<evidence type="ECO:0000256" key="4">
    <source>
        <dbReference type="ARBA" id="ARBA00022516"/>
    </source>
</evidence>
<dbReference type="PIRSF" id="PIRSF017288">
    <property type="entry name" value="PMK_GHMP_euk"/>
    <property type="match status" value="1"/>
</dbReference>
<evidence type="ECO:0000313" key="17">
    <source>
        <dbReference type="EMBL" id="KAF2842334.1"/>
    </source>
</evidence>
<evidence type="ECO:0000259" key="16">
    <source>
        <dbReference type="Pfam" id="PF00288"/>
    </source>
</evidence>
<evidence type="ECO:0000256" key="1">
    <source>
        <dbReference type="ARBA" id="ARBA00005017"/>
    </source>
</evidence>
<dbReference type="Gene3D" id="3.30.70.890">
    <property type="entry name" value="GHMP kinase, C-terminal domain"/>
    <property type="match status" value="1"/>
</dbReference>
<dbReference type="AlphaFoldDB" id="A0A9P4SH86"/>
<reference evidence="17" key="1">
    <citation type="journal article" date="2020" name="Stud. Mycol.">
        <title>101 Dothideomycetes genomes: a test case for predicting lifestyles and emergence of pathogens.</title>
        <authorList>
            <person name="Haridas S."/>
            <person name="Albert R."/>
            <person name="Binder M."/>
            <person name="Bloem J."/>
            <person name="Labutti K."/>
            <person name="Salamov A."/>
            <person name="Andreopoulos B."/>
            <person name="Baker S."/>
            <person name="Barry K."/>
            <person name="Bills G."/>
            <person name="Bluhm B."/>
            <person name="Cannon C."/>
            <person name="Castanera R."/>
            <person name="Culley D."/>
            <person name="Daum C."/>
            <person name="Ezra D."/>
            <person name="Gonzalez J."/>
            <person name="Henrissat B."/>
            <person name="Kuo A."/>
            <person name="Liang C."/>
            <person name="Lipzen A."/>
            <person name="Lutzoni F."/>
            <person name="Magnuson J."/>
            <person name="Mondo S."/>
            <person name="Nolan M."/>
            <person name="Ohm R."/>
            <person name="Pangilinan J."/>
            <person name="Park H.-J."/>
            <person name="Ramirez L."/>
            <person name="Alfaro M."/>
            <person name="Sun H."/>
            <person name="Tritt A."/>
            <person name="Yoshinaga Y."/>
            <person name="Zwiers L.-H."/>
            <person name="Turgeon B."/>
            <person name="Goodwin S."/>
            <person name="Spatafora J."/>
            <person name="Crous P."/>
            <person name="Grigoriev I."/>
        </authorList>
    </citation>
    <scope>NUCLEOTIDE SEQUENCE</scope>
    <source>
        <strain evidence="17">CBS 101060</strain>
    </source>
</reference>
<evidence type="ECO:0000256" key="7">
    <source>
        <dbReference type="ARBA" id="ARBA00022777"/>
    </source>
</evidence>
<dbReference type="GO" id="GO:0005777">
    <property type="term" value="C:peroxisome"/>
    <property type="evidence" value="ECO:0007669"/>
    <property type="project" value="TreeGrafter"/>
</dbReference>
<dbReference type="InterPro" id="IPR016005">
    <property type="entry name" value="Erg8"/>
</dbReference>
<accession>A0A9P4SH86</accession>
<comment type="catalytic activity">
    <reaction evidence="14">
        <text>(R)-5-phosphomevalonate + ATP = (R)-5-diphosphomevalonate + ADP</text>
        <dbReference type="Rhea" id="RHEA:16341"/>
        <dbReference type="ChEBI" id="CHEBI:30616"/>
        <dbReference type="ChEBI" id="CHEBI:57557"/>
        <dbReference type="ChEBI" id="CHEBI:58146"/>
        <dbReference type="ChEBI" id="CHEBI:456216"/>
        <dbReference type="EC" id="2.7.4.2"/>
    </reaction>
    <physiologicalReaction direction="left-to-right" evidence="14">
        <dbReference type="Rhea" id="RHEA:16342"/>
    </physiologicalReaction>
</comment>
<evidence type="ECO:0000256" key="6">
    <source>
        <dbReference type="ARBA" id="ARBA00022741"/>
    </source>
</evidence>
<organism evidence="17 18">
    <name type="scientific">Patellaria atrata CBS 101060</name>
    <dbReference type="NCBI Taxonomy" id="1346257"/>
    <lineage>
        <taxon>Eukaryota</taxon>
        <taxon>Fungi</taxon>
        <taxon>Dikarya</taxon>
        <taxon>Ascomycota</taxon>
        <taxon>Pezizomycotina</taxon>
        <taxon>Dothideomycetes</taxon>
        <taxon>Dothideomycetes incertae sedis</taxon>
        <taxon>Patellariales</taxon>
        <taxon>Patellariaceae</taxon>
        <taxon>Patellaria</taxon>
    </lineage>
</organism>
<dbReference type="InterPro" id="IPR014721">
    <property type="entry name" value="Ribsml_uS5_D2-typ_fold_subgr"/>
</dbReference>
<keyword evidence="18" id="KW-1185">Reference proteome</keyword>
<name>A0A9P4SH86_9PEZI</name>